<dbReference type="PRINTS" id="PR01484">
    <property type="entry name" value="PRTACTNFAMLY"/>
</dbReference>
<dbReference type="InterPro" id="IPR011050">
    <property type="entry name" value="Pectin_lyase_fold/virulence"/>
</dbReference>
<dbReference type="NCBIfam" id="TIGR01414">
    <property type="entry name" value="autotrans_barl"/>
    <property type="match status" value="1"/>
</dbReference>
<gene>
    <name evidence="5" type="ORF">ACZ76_03780</name>
</gene>
<feature type="chain" id="PRO_5046650463" evidence="3">
    <location>
        <begin position="29"/>
        <end position="1267"/>
    </location>
</feature>
<dbReference type="EMBL" id="CP011975">
    <property type="protein sequence ID" value="AKP32728.1"/>
    <property type="molecule type" value="Genomic_DNA"/>
</dbReference>
<dbReference type="Pfam" id="PF03797">
    <property type="entry name" value="Autotransporter"/>
    <property type="match status" value="1"/>
</dbReference>
<dbReference type="PANTHER" id="PTHR35037">
    <property type="entry name" value="C-TERMINAL REGION OF AIDA-LIKE PROTEIN"/>
    <property type="match status" value="1"/>
</dbReference>
<dbReference type="InterPro" id="IPR006315">
    <property type="entry name" value="OM_autotransptr_brl_dom"/>
</dbReference>
<dbReference type="PROSITE" id="PS51208">
    <property type="entry name" value="AUTOTRANSPORTER"/>
    <property type="match status" value="1"/>
</dbReference>
<evidence type="ECO:0000256" key="2">
    <source>
        <dbReference type="SAM" id="MobiDB-lite"/>
    </source>
</evidence>
<dbReference type="SMART" id="SM00869">
    <property type="entry name" value="Autotransporter"/>
    <property type="match status" value="1"/>
</dbReference>
<dbReference type="InterPro" id="IPR051551">
    <property type="entry name" value="Autotransporter_adhesion"/>
</dbReference>
<feature type="signal peptide" evidence="3">
    <location>
        <begin position="1"/>
        <end position="28"/>
    </location>
</feature>
<dbReference type="InterPro" id="IPR030930">
    <property type="entry name" value="AIDA"/>
</dbReference>
<dbReference type="InterPro" id="IPR012332">
    <property type="entry name" value="Autotransporter_pectin_lyase_C"/>
</dbReference>
<evidence type="ECO:0000313" key="5">
    <source>
        <dbReference type="EMBL" id="AKP32728.1"/>
    </source>
</evidence>
<dbReference type="InterPro" id="IPR004899">
    <property type="entry name" value="Pertactin_central"/>
</dbReference>
<dbReference type="NCBIfam" id="TIGR04415">
    <property type="entry name" value="O_hepto_targRPT"/>
    <property type="match status" value="1"/>
</dbReference>
<name>A0ABN4H7J5_YERAE</name>
<accession>A0ABN4H7J5</accession>
<reference evidence="5 6" key="1">
    <citation type="journal article" date="2015" name="Genome Announc.">
        <title>De Novo Genome Sequence of Yersinia aleksiciae Y159T.</title>
        <authorList>
            <person name="Sprague L.D."/>
            <person name="Neubauer H."/>
        </authorList>
    </citation>
    <scope>NUCLEOTIDE SEQUENCE [LARGE SCALE GENOMIC DNA]</scope>
    <source>
        <strain evidence="5 6">159</strain>
    </source>
</reference>
<evidence type="ECO:0000256" key="1">
    <source>
        <dbReference type="ARBA" id="ARBA00022729"/>
    </source>
</evidence>
<feature type="domain" description="Autotransporter" evidence="4">
    <location>
        <begin position="1002"/>
        <end position="1267"/>
    </location>
</feature>
<dbReference type="Pfam" id="PF03212">
    <property type="entry name" value="Pertactin"/>
    <property type="match status" value="1"/>
</dbReference>
<evidence type="ECO:0000259" key="4">
    <source>
        <dbReference type="PROSITE" id="PS51208"/>
    </source>
</evidence>
<dbReference type="Gene3D" id="2.160.20.20">
    <property type="match status" value="2"/>
</dbReference>
<organism evidence="5 6">
    <name type="scientific">Yersinia aleksiciae</name>
    <dbReference type="NCBI Taxonomy" id="263819"/>
    <lineage>
        <taxon>Bacteria</taxon>
        <taxon>Pseudomonadati</taxon>
        <taxon>Pseudomonadota</taxon>
        <taxon>Gammaproteobacteria</taxon>
        <taxon>Enterobacterales</taxon>
        <taxon>Yersiniaceae</taxon>
        <taxon>Yersinia</taxon>
    </lineage>
</organism>
<keyword evidence="6" id="KW-1185">Reference proteome</keyword>
<dbReference type="InterPro" id="IPR005546">
    <property type="entry name" value="Autotransporte_beta"/>
</dbReference>
<proteinExistence type="predicted"/>
<dbReference type="InterPro" id="IPR036709">
    <property type="entry name" value="Autotransporte_beta_dom_sf"/>
</dbReference>
<dbReference type="RefSeq" id="WP_048616952.1">
    <property type="nucleotide sequence ID" value="NZ_CP011975.1"/>
</dbReference>
<dbReference type="PANTHER" id="PTHR35037:SF7">
    <property type="entry name" value="AUTOTRANSPORTER"/>
    <property type="match status" value="1"/>
</dbReference>
<keyword evidence="1 3" id="KW-0732">Signal</keyword>
<dbReference type="InterPro" id="IPR003991">
    <property type="entry name" value="Pertactin_virulence_factor"/>
</dbReference>
<sequence>MNRRNTLNTRLLPLSILISSLVSGGAIAAPTETPIFDAAGYKQVETLGNAINDDSKWTAELKQQIGAITDSITKLTATNDDAQKSLTDAKEFDKHQATVTSLAGAEQNQTEAKKAVTDKAGEVITDAQKLPAKDQGILGSGSKGEQEQLVVGDDSKADKDKLKGLIATIRTAQEDYQTALATAKTVIADDGTTPLKGDEDVLTDLADKKSAFKKAVSAFENVELEGDLVFKDTYPDQLAKFYEEIDFAANTTDLDTAHKEITAFTDLLPAREAAIEAFSKFEVAQSYITGNPTHKLAADEQAKLENDVQKNTDELLSLEGVQTALIPTQGTAVVKTGELARNEIVDTDDQTIETGGASLDNRIIGKTQTVADGAITKNSIISEAGGKQVLEAGAQAIATVVNDLAVLENNGGIDYDSVINEGGTLTLKGEKTTDPDGKEVVTTAKSYDATIVEGGKATVGEFAEIHNLTSTKGTVTLEKGAKASNTRIDGGTLTIEADANAQHTTLINTKLDLVEGAIADATTVSADSIFTLKTNATTSGTQLVGDNSEFIVEKGASASTSLVSNGKMTVQDGGKATGTILAGEEGGELILESGAKAKGTAVHARNNTFTIKSGAEALDTELYFAELSLEDGATADGTKLYQGSTFTLLDGAETKGTLVRDQSQFIVNANAMANDTTLSNGTFNLSGTADITTVNGGVFDVQTGAEAKNTTLSNGTFKLLGTANTTIVNGGVFDVQAGATANDTTVHGGKFNLMDEAKASKLLVENGYALIAGTLQDAITLNGGTTTFDKTATVSGTIDSGKNSVITLHEGAKTQAADLNLAGNMNLIGATAVQQAVVQRSALPGSNGHPAQFAFNDVKLDGGTIDMSANAQLTMASLAGNGNFNLAPSLYNQANAPLNVTGDAAGTFGIQLKDSGVAPTNLNLINVGGDSTARFALSNGPVNLGNYQHNLIPDGKGGFMLKADTTTLTPSTAGVLAVANTMPVIFNAELSSIQNRLDKQSTSANESGVWINYLNDNFDVKGTAANFKQKLNGVTLGGDKAIALGDSVLSLGGFASHSSSDIKSDYQSSGSVESNSLGAYAQYLSNSGYYLNGVLKTNQFKQKLNITSNGNNANGSANFSGLGLAVKAGKHINFDAMYVSPYIALNTFASGKSQYPLSNGMDAQNQGSRNTTGTLGMNTGYRFILNSGAEIKPYAIFSVDHDLKASNNVAINKETFDNSRKGTRVNAGAGVNVNLTKNLSVGSEVKLSKGKNISTPVTINLGVGYTF</sequence>
<feature type="region of interest" description="Disordered" evidence="2">
    <location>
        <begin position="134"/>
        <end position="155"/>
    </location>
</feature>
<evidence type="ECO:0000256" key="3">
    <source>
        <dbReference type="SAM" id="SignalP"/>
    </source>
</evidence>
<dbReference type="Proteomes" id="UP000069914">
    <property type="component" value="Chromosome"/>
</dbReference>
<dbReference type="SUPFAM" id="SSF51126">
    <property type="entry name" value="Pectin lyase-like"/>
    <property type="match status" value="1"/>
</dbReference>
<dbReference type="Gene3D" id="2.40.128.130">
    <property type="entry name" value="Autotransporter beta-domain"/>
    <property type="match status" value="1"/>
</dbReference>
<dbReference type="SUPFAM" id="SSF103515">
    <property type="entry name" value="Autotransporter"/>
    <property type="match status" value="1"/>
</dbReference>
<evidence type="ECO:0000313" key="6">
    <source>
        <dbReference type="Proteomes" id="UP000069914"/>
    </source>
</evidence>
<protein>
    <submittedName>
        <fullName evidence="5">Type V secretion protein A</fullName>
    </submittedName>
</protein>